<dbReference type="AlphaFoldDB" id="A0A975TVH2"/>
<organism evidence="2">
    <name type="scientific">Gymnodinialimonas phycosphaerae</name>
    <dbReference type="NCBI Taxonomy" id="2841589"/>
    <lineage>
        <taxon>Bacteria</taxon>
        <taxon>Pseudomonadati</taxon>
        <taxon>Pseudomonadota</taxon>
        <taxon>Alphaproteobacteria</taxon>
        <taxon>Rhodobacterales</taxon>
        <taxon>Paracoccaceae</taxon>
        <taxon>Gymnodinialimonas</taxon>
    </lineage>
</organism>
<dbReference type="EMBL" id="CP078073">
    <property type="protein sequence ID" value="QXL87469.1"/>
    <property type="molecule type" value="Genomic_DNA"/>
</dbReference>
<evidence type="ECO:0000313" key="2">
    <source>
        <dbReference type="EMBL" id="QXL87469.1"/>
    </source>
</evidence>
<reference evidence="2 3" key="1">
    <citation type="submission" date="2021-07" db="EMBL/GenBank/DDBJ databases">
        <title>Karlodiniumbacter phycospheric gen. nov., sp. nov., a phycosphere bacterium isolated from karlodinium veneficum.</title>
        <authorList>
            <person name="Peng Y."/>
            <person name="Jiang L."/>
            <person name="Lee J."/>
        </authorList>
    </citation>
    <scope>NUCLEOTIDE SEQUENCE</scope>
    <source>
        <strain evidence="2 3">N5</strain>
    </source>
</reference>
<dbReference type="SUPFAM" id="SSF51126">
    <property type="entry name" value="Pectin lyase-like"/>
    <property type="match status" value="1"/>
</dbReference>
<dbReference type="Proteomes" id="UP000693972">
    <property type="component" value="Unassembled WGS sequence"/>
</dbReference>
<evidence type="ECO:0000313" key="3">
    <source>
        <dbReference type="Proteomes" id="UP000693972"/>
    </source>
</evidence>
<feature type="chain" id="PRO_5037286975" evidence="1">
    <location>
        <begin position="24"/>
        <end position="468"/>
    </location>
</feature>
<name>A0A975TVH2_9RHOB</name>
<accession>A0A975TVH2</accession>
<dbReference type="InterPro" id="IPR011050">
    <property type="entry name" value="Pectin_lyase_fold/virulence"/>
</dbReference>
<gene>
    <name evidence="2" type="ORF">KUL25_18965</name>
</gene>
<keyword evidence="1" id="KW-0732">Signal</keyword>
<dbReference type="RefSeq" id="WP_257894344.1">
    <property type="nucleotide sequence ID" value="NZ_JAIMBW010000001.1"/>
</dbReference>
<feature type="signal peptide" evidence="1">
    <location>
        <begin position="1"/>
        <end position="23"/>
    </location>
</feature>
<protein>
    <submittedName>
        <fullName evidence="2">Uncharacterized protein</fullName>
    </submittedName>
</protein>
<keyword evidence="3" id="KW-1185">Reference proteome</keyword>
<evidence type="ECO:0000256" key="1">
    <source>
        <dbReference type="SAM" id="SignalP"/>
    </source>
</evidence>
<sequence length="468" mass="47610">MMLTSRLSTATALVLCLTAPAFAETFMVTNFAPTGPGSLQAALDAAGASNERSVILVTEADGTITTPTGLRYEGAAPVVIMGNGVTIASPNDVTLLTAIGPQVLAIFATQFTGPGGYSIADQGTAAGRGIFLDVAEDAAGVVSLVLTNVAVSGVAGHGVHVSDCTLAEACGGGEGGAGEGSDASIRVELNRVRIADVGQGSFDADGLRVDERGPGSIDLTGVNFQATGVGADGIELDEGQEGDVTVDMIRADFIENGTYCDPAVLEAYLPEQSEGEFQELEIAVVDLPQPSPDTPDMSCFELELDIFEDGSVEAYEYSIDVDDGLDIDEAGPGSIIATFSIGQMLANFDEGFDFDEAGPGDIDVVFTGIIANGNIDDAIKLSEAGPGSVYVTATTVEASSNGGIGIVAEEEDRGDLFMALISSATAGNDGGELGVEAVQDDEGVGNVYVIDSEIADGIETDGATIDAD</sequence>
<dbReference type="EMBL" id="JAIMBW010000001">
    <property type="protein sequence ID" value="MBY4894844.1"/>
    <property type="molecule type" value="Genomic_DNA"/>
</dbReference>
<proteinExistence type="predicted"/>